<dbReference type="SUPFAM" id="SSF69742">
    <property type="entry name" value="Glutamyl tRNA-reductase catalytic, N-terminal domain"/>
    <property type="match status" value="1"/>
</dbReference>
<dbReference type="InterPro" id="IPR015896">
    <property type="entry name" value="4pyrrol_synth_GluRdtase_dimer"/>
</dbReference>
<dbReference type="RefSeq" id="WP_248655301.1">
    <property type="nucleotide sequence ID" value="NZ_CP096658.1"/>
</dbReference>
<name>A0A8U0IIN5_9EURY</name>
<dbReference type="HAMAP" id="MF_00087">
    <property type="entry name" value="Glu_tRNA_reductase"/>
    <property type="match status" value="1"/>
</dbReference>
<dbReference type="PANTHER" id="PTHR43013">
    <property type="entry name" value="GLUTAMYL-TRNA REDUCTASE"/>
    <property type="match status" value="1"/>
</dbReference>
<evidence type="ECO:0000256" key="10">
    <source>
        <dbReference type="PIRSR" id="PIRSR000445-2"/>
    </source>
</evidence>
<evidence type="ECO:0000313" key="19">
    <source>
        <dbReference type="Proteomes" id="UP000830434"/>
    </source>
</evidence>
<sequence length="461" mass="48590">MSAATGVVSGIRISHDRASLDDVEAACHADAETVLGRLADVPGVREAFALQTCNRFETYVVTDGAATGRAVLADFAPDVGGHSVVEMGHEESLRHLLRVAAGLESLVLGEDQILGQVRDAYESAREVGALGPMLDDAVTKAIHVGERARTETAINDGAVSVGSAAVNLLDERTALTEATALVVGAGEMGTIAAHALADADVETLYVANRSLDSATELTETVAHDEALAVGLDGLSSALDAADVVVTATGSEGHVLDAEDLRDAGESVVVDIAQPRDVSPAADAVDGVTLHGMAALESVTDATERRRRAAAESVEAMIDREFEHLLESYKRKRADEVISAMYESAERVKERELSEAFSKLDARGDLSEDQREVVAAMADALVSQLLAPPTESLRDAAADDDWGTINTALQLFDPDFGERGDSADEGSARPPEFVREQFGGEIPDEMADQMPDDVQAMIADDD</sequence>
<accession>A0A8U0IIN5</accession>
<dbReference type="InterPro" id="IPR036343">
    <property type="entry name" value="GluRdtase_N_sf"/>
</dbReference>
<evidence type="ECO:0000259" key="17">
    <source>
        <dbReference type="Pfam" id="PF05201"/>
    </source>
</evidence>
<dbReference type="InterPro" id="IPR000343">
    <property type="entry name" value="4pyrrol_synth_GluRdtase"/>
</dbReference>
<dbReference type="Pfam" id="PF00745">
    <property type="entry name" value="GlutR_dimer"/>
    <property type="match status" value="1"/>
</dbReference>
<feature type="binding site" evidence="8 10">
    <location>
        <position position="105"/>
    </location>
    <ligand>
        <name>substrate</name>
    </ligand>
</feature>
<feature type="region of interest" description="Disordered" evidence="14">
    <location>
        <begin position="412"/>
        <end position="432"/>
    </location>
</feature>
<dbReference type="SUPFAM" id="SSF51735">
    <property type="entry name" value="NAD(P)-binding Rossmann-fold domains"/>
    <property type="match status" value="1"/>
</dbReference>
<feature type="binding site" evidence="8 10">
    <location>
        <position position="116"/>
    </location>
    <ligand>
        <name>substrate</name>
    </ligand>
</feature>
<evidence type="ECO:0000256" key="8">
    <source>
        <dbReference type="HAMAP-Rule" id="MF_00087"/>
    </source>
</evidence>
<dbReference type="Pfam" id="PF05201">
    <property type="entry name" value="GlutR_N"/>
    <property type="match status" value="1"/>
</dbReference>
<dbReference type="FunFam" id="3.30.460.30:FF:000001">
    <property type="entry name" value="Glutamyl-tRNA reductase"/>
    <property type="match status" value="1"/>
</dbReference>
<evidence type="ECO:0000256" key="2">
    <source>
        <dbReference type="ARBA" id="ARBA00005916"/>
    </source>
</evidence>
<evidence type="ECO:0000256" key="7">
    <source>
        <dbReference type="ARBA" id="ARBA00047464"/>
    </source>
</evidence>
<keyword evidence="6 8" id="KW-0627">Porphyrin biosynthesis</keyword>
<dbReference type="InterPro" id="IPR006151">
    <property type="entry name" value="Shikm_DH/Glu-tRNA_Rdtase"/>
</dbReference>
<dbReference type="PANTHER" id="PTHR43013:SF1">
    <property type="entry name" value="GLUTAMYL-TRNA REDUCTASE"/>
    <property type="match status" value="1"/>
</dbReference>
<dbReference type="KEGG" id="haxz:M0R88_02030"/>
<reference evidence="18" key="1">
    <citation type="submission" date="2022-04" db="EMBL/GenBank/DDBJ databases">
        <title>Diverse halophilic archaea isolated from saline environments.</title>
        <authorList>
            <person name="Cui H.-L."/>
        </authorList>
    </citation>
    <scope>NUCLEOTIDE SEQUENCE</scope>
    <source>
        <strain evidence="18">XZYJT40</strain>
    </source>
</reference>
<evidence type="ECO:0000259" key="16">
    <source>
        <dbReference type="Pfam" id="PF01488"/>
    </source>
</evidence>
<dbReference type="EC" id="1.2.1.70" evidence="3 8"/>
<dbReference type="GO" id="GO:0008883">
    <property type="term" value="F:glutamyl-tRNA reductase activity"/>
    <property type="evidence" value="ECO:0007669"/>
    <property type="project" value="UniProtKB-UniRule"/>
</dbReference>
<dbReference type="EMBL" id="CP096658">
    <property type="protein sequence ID" value="UPW00893.1"/>
    <property type="molecule type" value="Genomic_DNA"/>
</dbReference>
<dbReference type="AlphaFoldDB" id="A0A8U0IIN5"/>
<dbReference type="NCBIfam" id="TIGR01035">
    <property type="entry name" value="hemA"/>
    <property type="match status" value="1"/>
</dbReference>
<feature type="binding site" evidence="8 10">
    <location>
        <begin position="52"/>
        <end position="55"/>
    </location>
    <ligand>
        <name>substrate</name>
    </ligand>
</feature>
<evidence type="ECO:0000259" key="15">
    <source>
        <dbReference type="Pfam" id="PF00745"/>
    </source>
</evidence>
<dbReference type="InterPro" id="IPR036453">
    <property type="entry name" value="GluRdtase_dimer_dom_sf"/>
</dbReference>
<dbReference type="GO" id="GO:0050661">
    <property type="term" value="F:NADP binding"/>
    <property type="evidence" value="ECO:0007669"/>
    <property type="project" value="InterPro"/>
</dbReference>
<feature type="domain" description="Quinate/shikimate 5-dehydrogenase/glutamyl-tRNA reductase" evidence="16">
    <location>
        <begin position="174"/>
        <end position="298"/>
    </location>
</feature>
<feature type="domain" description="Glutamyl-tRNA reductase N-terminal" evidence="17">
    <location>
        <begin position="11"/>
        <end position="152"/>
    </location>
</feature>
<evidence type="ECO:0000256" key="3">
    <source>
        <dbReference type="ARBA" id="ARBA00012970"/>
    </source>
</evidence>
<feature type="binding site" evidence="8 10">
    <location>
        <begin position="110"/>
        <end position="112"/>
    </location>
    <ligand>
        <name>substrate</name>
    </ligand>
</feature>
<comment type="subunit">
    <text evidence="8">Homodimer.</text>
</comment>
<dbReference type="Proteomes" id="UP000830434">
    <property type="component" value="Chromosome"/>
</dbReference>
<feature type="active site" description="Nucleophile" evidence="8 9">
    <location>
        <position position="53"/>
    </location>
</feature>
<dbReference type="Gene3D" id="3.40.50.720">
    <property type="entry name" value="NAD(P)-binding Rossmann-like Domain"/>
    <property type="match status" value="1"/>
</dbReference>
<comment type="miscellaneous">
    <text evidence="8">During catalysis, the active site Cys acts as a nucleophile attacking the alpha-carbonyl group of tRNA-bound glutamate with the formation of a thioester intermediate between enzyme and glutamate, and the concomitant release of tRNA(Glu). The thioester intermediate is finally reduced by direct hydride transfer from NADPH, to form the product GSA.</text>
</comment>
<evidence type="ECO:0000256" key="4">
    <source>
        <dbReference type="ARBA" id="ARBA00022857"/>
    </source>
</evidence>
<gene>
    <name evidence="8 18" type="primary">hemA</name>
    <name evidence="18" type="ORF">M0R88_02030</name>
</gene>
<dbReference type="GeneID" id="72188595"/>
<evidence type="ECO:0000256" key="9">
    <source>
        <dbReference type="PIRSR" id="PIRSR000445-1"/>
    </source>
</evidence>
<feature type="site" description="Important for activity" evidence="8 12">
    <location>
        <position position="95"/>
    </location>
</feature>
<dbReference type="InterPro" id="IPR015895">
    <property type="entry name" value="4pyrrol_synth_GluRdtase_N"/>
</dbReference>
<evidence type="ECO:0000256" key="6">
    <source>
        <dbReference type="ARBA" id="ARBA00023244"/>
    </source>
</evidence>
<protein>
    <recommendedName>
        <fullName evidence="3 8">Glutamyl-tRNA reductase</fullName>
        <shortName evidence="8">GluTR</shortName>
        <ecNumber evidence="3 8">1.2.1.70</ecNumber>
    </recommendedName>
</protein>
<dbReference type="InterPro" id="IPR018214">
    <property type="entry name" value="GluRdtase_CS"/>
</dbReference>
<evidence type="ECO:0000256" key="11">
    <source>
        <dbReference type="PIRSR" id="PIRSR000445-3"/>
    </source>
</evidence>
<keyword evidence="4 8" id="KW-0521">NADP</keyword>
<comment type="catalytic activity">
    <reaction evidence="7 8 13">
        <text>(S)-4-amino-5-oxopentanoate + tRNA(Glu) + NADP(+) = L-glutamyl-tRNA(Glu) + NADPH + H(+)</text>
        <dbReference type="Rhea" id="RHEA:12344"/>
        <dbReference type="Rhea" id="RHEA-COMP:9663"/>
        <dbReference type="Rhea" id="RHEA-COMP:9680"/>
        <dbReference type="ChEBI" id="CHEBI:15378"/>
        <dbReference type="ChEBI" id="CHEBI:57501"/>
        <dbReference type="ChEBI" id="CHEBI:57783"/>
        <dbReference type="ChEBI" id="CHEBI:58349"/>
        <dbReference type="ChEBI" id="CHEBI:78442"/>
        <dbReference type="ChEBI" id="CHEBI:78520"/>
        <dbReference type="EC" id="1.2.1.70"/>
    </reaction>
</comment>
<comment type="function">
    <text evidence="8">Catalyzes the NADPH-dependent reduction of glutamyl-tRNA(Glu) to glutamate 1-semialdehyde (GSA).</text>
</comment>
<comment type="similarity">
    <text evidence="2 8 13">Belongs to the glutamyl-tRNA reductase family.</text>
</comment>
<dbReference type="SUPFAM" id="SSF69075">
    <property type="entry name" value="Glutamyl tRNA-reductase dimerization domain"/>
    <property type="match status" value="1"/>
</dbReference>
<comment type="pathway">
    <text evidence="1 8 13">Porphyrin-containing compound metabolism; protoporphyrin-IX biosynthesis; 5-aminolevulinate from L-glutamyl-tRNA(Glu): step 1/2.</text>
</comment>
<evidence type="ECO:0000256" key="13">
    <source>
        <dbReference type="RuleBase" id="RU000584"/>
    </source>
</evidence>
<organism evidence="18 19">
    <name type="scientific">Halorussus gelatinilyticus</name>
    <dbReference type="NCBI Taxonomy" id="2937524"/>
    <lineage>
        <taxon>Archaea</taxon>
        <taxon>Methanobacteriati</taxon>
        <taxon>Methanobacteriota</taxon>
        <taxon>Stenosarchaea group</taxon>
        <taxon>Halobacteria</taxon>
        <taxon>Halobacteriales</taxon>
        <taxon>Haladaptataceae</taxon>
        <taxon>Halorussus</taxon>
    </lineage>
</organism>
<keyword evidence="5 8" id="KW-0560">Oxidoreductase</keyword>
<feature type="domain" description="Tetrapyrrole biosynthesis glutamyl-tRNA reductase dimerisation" evidence="15">
    <location>
        <begin position="313"/>
        <end position="412"/>
    </location>
</feature>
<dbReference type="PROSITE" id="PS00747">
    <property type="entry name" value="GLUTR"/>
    <property type="match status" value="1"/>
</dbReference>
<evidence type="ECO:0000256" key="14">
    <source>
        <dbReference type="SAM" id="MobiDB-lite"/>
    </source>
</evidence>
<evidence type="ECO:0000313" key="18">
    <source>
        <dbReference type="EMBL" id="UPW00893.1"/>
    </source>
</evidence>
<keyword evidence="19" id="KW-1185">Reference proteome</keyword>
<dbReference type="Pfam" id="PF01488">
    <property type="entry name" value="Shikimate_DH"/>
    <property type="match status" value="1"/>
</dbReference>
<evidence type="ECO:0000256" key="12">
    <source>
        <dbReference type="PIRSR" id="PIRSR000445-4"/>
    </source>
</evidence>
<feature type="binding site" evidence="8 11">
    <location>
        <begin position="184"/>
        <end position="189"/>
    </location>
    <ligand>
        <name>NADP(+)</name>
        <dbReference type="ChEBI" id="CHEBI:58349"/>
    </ligand>
</feature>
<dbReference type="GO" id="GO:0019353">
    <property type="term" value="P:protoporphyrinogen IX biosynthetic process from glutamate"/>
    <property type="evidence" value="ECO:0007669"/>
    <property type="project" value="TreeGrafter"/>
</dbReference>
<dbReference type="Gene3D" id="3.30.460.30">
    <property type="entry name" value="Glutamyl-tRNA reductase, N-terminal domain"/>
    <property type="match status" value="1"/>
</dbReference>
<evidence type="ECO:0000256" key="5">
    <source>
        <dbReference type="ARBA" id="ARBA00023002"/>
    </source>
</evidence>
<proteinExistence type="inferred from homology"/>
<dbReference type="InterPro" id="IPR036291">
    <property type="entry name" value="NAD(P)-bd_dom_sf"/>
</dbReference>
<comment type="domain">
    <text evidence="8">Possesses an unusual extended V-shaped dimeric structure with each monomer consisting of three distinct domains arranged along a curved 'spinal' alpha-helix. The N-terminal catalytic domain specifically recognizes the glutamate moiety of the substrate. The second domain is the NADPH-binding domain, and the third C-terminal domain is responsible for dimerization.</text>
</comment>
<dbReference type="PIRSF" id="PIRSF000445">
    <property type="entry name" value="4pyrrol_synth_GluRdtase"/>
    <property type="match status" value="1"/>
</dbReference>
<evidence type="ECO:0000256" key="1">
    <source>
        <dbReference type="ARBA" id="ARBA00005059"/>
    </source>
</evidence>